<evidence type="ECO:0000313" key="1">
    <source>
        <dbReference type="Proteomes" id="UP000095286"/>
    </source>
</evidence>
<protein>
    <submittedName>
        <fullName evidence="2">G_PROTEIN_RECEP_F1_2 domain-containing protein</fullName>
    </submittedName>
</protein>
<sequence length="289" mass="34043">MSQPENIILSIISIIMACGYFPMVSTLLIMMVEKKSFHLHFRFNLFFCGLLTVIWTTLNVIRALVTLFIQNNYVYIGTIEITSIIDELRSIFANTQKFSFMVIIIERFVAIKFKANYESQRKVGYFLVASIVSVSLGLALRRVKYIENMSVLNYNFKKEFLKEDLIVRTLSLKFTIHSNLRLLNRASYLMFSIFTMQILLDISIQIPIIFFDYNNTVATNFAWYSLLNIVCFFGIYSFISNRNVFKQVFKKKRIIPLKTCHNKQQEIPQNKSRKQAEGDMYFKMVRENW</sequence>
<dbReference type="Proteomes" id="UP000095286">
    <property type="component" value="Unplaced"/>
</dbReference>
<reference evidence="2" key="1">
    <citation type="submission" date="2016-11" db="UniProtKB">
        <authorList>
            <consortium name="WormBaseParasite"/>
        </authorList>
    </citation>
    <scope>IDENTIFICATION</scope>
    <source>
        <strain evidence="2">KR3021</strain>
    </source>
</reference>
<accession>A0AC35UFU4</accession>
<evidence type="ECO:0000313" key="2">
    <source>
        <dbReference type="WBParaSite" id="RSKR_0001132550.1"/>
    </source>
</evidence>
<organism evidence="1 2">
    <name type="scientific">Rhabditophanes sp. KR3021</name>
    <dbReference type="NCBI Taxonomy" id="114890"/>
    <lineage>
        <taxon>Eukaryota</taxon>
        <taxon>Metazoa</taxon>
        <taxon>Ecdysozoa</taxon>
        <taxon>Nematoda</taxon>
        <taxon>Chromadorea</taxon>
        <taxon>Rhabditida</taxon>
        <taxon>Tylenchina</taxon>
        <taxon>Panagrolaimomorpha</taxon>
        <taxon>Strongyloidoidea</taxon>
        <taxon>Alloionematidae</taxon>
        <taxon>Rhabditophanes</taxon>
    </lineage>
</organism>
<name>A0AC35UFU4_9BILA</name>
<proteinExistence type="predicted"/>
<dbReference type="WBParaSite" id="RSKR_0001132550.1">
    <property type="protein sequence ID" value="RSKR_0001132550.1"/>
    <property type="gene ID" value="RSKR_0001132550"/>
</dbReference>